<feature type="compositionally biased region" description="Basic residues" evidence="1">
    <location>
        <begin position="176"/>
        <end position="185"/>
    </location>
</feature>
<proteinExistence type="predicted"/>
<evidence type="ECO:0000313" key="3">
    <source>
        <dbReference type="Proteomes" id="UP000183585"/>
    </source>
</evidence>
<accession>A0A1C4V5W0</accession>
<evidence type="ECO:0000256" key="1">
    <source>
        <dbReference type="SAM" id="MobiDB-lite"/>
    </source>
</evidence>
<dbReference type="EMBL" id="FMCT01000002">
    <property type="protein sequence ID" value="SCE79400.1"/>
    <property type="molecule type" value="Genomic_DNA"/>
</dbReference>
<protein>
    <recommendedName>
        <fullName evidence="4">Helix-turn-helix domain-containing protein</fullName>
    </recommendedName>
</protein>
<reference evidence="3" key="1">
    <citation type="submission" date="2016-06" db="EMBL/GenBank/DDBJ databases">
        <authorList>
            <person name="Varghese N."/>
            <person name="Submissions Spin"/>
        </authorList>
    </citation>
    <scope>NUCLEOTIDE SEQUENCE [LARGE SCALE GENOMIC DNA]</scope>
    <source>
        <strain evidence="3">DSM 43168</strain>
    </source>
</reference>
<sequence>MGYELRREVRAHLPQALLTPLERLLVLEIADQCWDGTRECYPAAGLLAALIDRPERTVEETLKSIAKKWIELRIPLGTDKHGRVFYAHRKARTTFRVPPAATLRARYEEIAGHPWETSLVASLPGASGRKPPGKSGASEEQKAPETSGASGQKAPEKDGGLPPTPLPQLPPPPPPGRRRRRKPHPRANPSTPPLCASSTRNAAT</sequence>
<evidence type="ECO:0000313" key="2">
    <source>
        <dbReference type="EMBL" id="SCE79400.1"/>
    </source>
</evidence>
<organism evidence="2 3">
    <name type="scientific">Micromonospora carbonacea</name>
    <dbReference type="NCBI Taxonomy" id="47853"/>
    <lineage>
        <taxon>Bacteria</taxon>
        <taxon>Bacillati</taxon>
        <taxon>Actinomycetota</taxon>
        <taxon>Actinomycetes</taxon>
        <taxon>Micromonosporales</taxon>
        <taxon>Micromonosporaceae</taxon>
        <taxon>Micromonospora</taxon>
    </lineage>
</organism>
<dbReference type="Proteomes" id="UP000183585">
    <property type="component" value="Unassembled WGS sequence"/>
</dbReference>
<keyword evidence="3" id="KW-1185">Reference proteome</keyword>
<gene>
    <name evidence="2" type="ORF">GA0070563_10260</name>
</gene>
<dbReference type="AlphaFoldDB" id="A0A1C4V5W0"/>
<evidence type="ECO:0008006" key="4">
    <source>
        <dbReference type="Google" id="ProtNLM"/>
    </source>
</evidence>
<feature type="compositionally biased region" description="Pro residues" evidence="1">
    <location>
        <begin position="162"/>
        <end position="175"/>
    </location>
</feature>
<feature type="region of interest" description="Disordered" evidence="1">
    <location>
        <begin position="121"/>
        <end position="204"/>
    </location>
</feature>
<name>A0A1C4V5W0_9ACTN</name>